<dbReference type="EMBL" id="VYRZ01000004">
    <property type="protein sequence ID" value="KAA9084107.1"/>
    <property type="molecule type" value="Genomic_DNA"/>
</dbReference>
<name>A0A5J5IQ85_9MICO</name>
<keyword evidence="2" id="KW-1185">Reference proteome</keyword>
<dbReference type="RefSeq" id="WP_150420354.1">
    <property type="nucleotide sequence ID" value="NZ_VYRZ01000004.1"/>
</dbReference>
<comment type="caution">
    <text evidence="1">The sequence shown here is derived from an EMBL/GenBank/DDBJ whole genome shotgun (WGS) entry which is preliminary data.</text>
</comment>
<evidence type="ECO:0000313" key="2">
    <source>
        <dbReference type="Proteomes" id="UP000327039"/>
    </source>
</evidence>
<proteinExistence type="predicted"/>
<gene>
    <name evidence="1" type="ORF">F6B42_14065</name>
</gene>
<protein>
    <submittedName>
        <fullName evidence="1">Hemagglutinin</fullName>
    </submittedName>
</protein>
<sequence>MVSRTRLRRRRRRIAIVTTLILVPTLFVALIVAIGTTTATIIAAVPDRPVSDDPALPPNAGEIDPGNLIDDALFYDDDAMTTDEIQRFLDDRIGSCANDRCLNVVTAGISSRPARVSERTGEVVCRAVEGGELRVAEIIDRMQRACGISARVILVTLQKEQSLVSGRAARAPSEARLRTAMGASCPDDAPCDPAYEGVGAQIVAGTTDLASYRASRFMRQPGTHFIGFHPNRDCGGTDVVIENDATAALYNYTPYQPNDAAMSAGWGTGDACSSYGNRNFSYYFALWFGSVRAG</sequence>
<evidence type="ECO:0000313" key="1">
    <source>
        <dbReference type="EMBL" id="KAA9084107.1"/>
    </source>
</evidence>
<organism evidence="1 2">
    <name type="scientific">Microbacterium radiodurans</name>
    <dbReference type="NCBI Taxonomy" id="661398"/>
    <lineage>
        <taxon>Bacteria</taxon>
        <taxon>Bacillati</taxon>
        <taxon>Actinomycetota</taxon>
        <taxon>Actinomycetes</taxon>
        <taxon>Micrococcales</taxon>
        <taxon>Microbacteriaceae</taxon>
        <taxon>Microbacterium</taxon>
    </lineage>
</organism>
<dbReference type="Proteomes" id="UP000327039">
    <property type="component" value="Unassembled WGS sequence"/>
</dbReference>
<accession>A0A5J5IQ85</accession>
<dbReference type="AlphaFoldDB" id="A0A5J5IQ85"/>
<dbReference type="OrthoDB" id="9764271at2"/>
<reference evidence="2" key="1">
    <citation type="submission" date="2019-09" db="EMBL/GenBank/DDBJ databases">
        <title>Mumia zhuanghuii sp. nov. isolated from the intestinal contents of plateau pika (Ochotona curzoniae) in the Qinghai-Tibet plateau of China.</title>
        <authorList>
            <person name="Tian Z."/>
        </authorList>
    </citation>
    <scope>NUCLEOTIDE SEQUENCE [LARGE SCALE GENOMIC DNA]</scope>
    <source>
        <strain evidence="2">DSM 25564</strain>
    </source>
</reference>